<dbReference type="PROSITE" id="PS50110">
    <property type="entry name" value="RESPONSE_REGULATORY"/>
    <property type="match status" value="1"/>
</dbReference>
<dbReference type="SUPFAM" id="SSF52172">
    <property type="entry name" value="CheY-like"/>
    <property type="match status" value="1"/>
</dbReference>
<dbReference type="EMBL" id="CP137624">
    <property type="protein sequence ID" value="WPK10454.1"/>
    <property type="molecule type" value="Genomic_DNA"/>
</dbReference>
<dbReference type="GO" id="GO:0003677">
    <property type="term" value="F:DNA binding"/>
    <property type="evidence" value="ECO:0007669"/>
    <property type="project" value="UniProtKB-KW"/>
</dbReference>
<evidence type="ECO:0000313" key="4">
    <source>
        <dbReference type="EMBL" id="WPK10454.1"/>
    </source>
</evidence>
<keyword evidence="5" id="KW-1185">Reference proteome</keyword>
<dbReference type="PANTHER" id="PTHR37299:SF1">
    <property type="entry name" value="STAGE 0 SPORULATION PROTEIN A HOMOLOG"/>
    <property type="match status" value="1"/>
</dbReference>
<feature type="domain" description="HTH LytTR-type" evidence="3">
    <location>
        <begin position="140"/>
        <end position="243"/>
    </location>
</feature>
<sequence length="243" mass="28440">MYKIFIIDDEPLARDELKYLLSQFSEIEIIGESEDLQQVLENNLIEEIDCLFLDIELSDKNGIELAKELLQREERPLIVFATAYDDYAIEAFNMNAFDYILKPFEQQRIEQTVLKLMTMTKKSERKEPAVKEKIKQMGKIAVSNEDRVALIKLQDVLYFTSEESKTKVITESKCYNSTESLITLEKKLSPNFIRVHRAFLINLEHLQELESWGTSKYNVILQGGHVVPVSRMYVKEIRKIFEM</sequence>
<dbReference type="InterPro" id="IPR007492">
    <property type="entry name" value="LytTR_DNA-bd_dom"/>
</dbReference>
<protein>
    <submittedName>
        <fullName evidence="4">LytTR family DNA-binding domain-containing protein</fullName>
    </submittedName>
</protein>
<evidence type="ECO:0000259" key="2">
    <source>
        <dbReference type="PROSITE" id="PS50110"/>
    </source>
</evidence>
<dbReference type="SMART" id="SM00448">
    <property type="entry name" value="REC"/>
    <property type="match status" value="1"/>
</dbReference>
<dbReference type="SMART" id="SM00850">
    <property type="entry name" value="LytTR"/>
    <property type="match status" value="1"/>
</dbReference>
<evidence type="ECO:0000256" key="1">
    <source>
        <dbReference type="PROSITE-ProRule" id="PRU00169"/>
    </source>
</evidence>
<dbReference type="InterPro" id="IPR001789">
    <property type="entry name" value="Sig_transdc_resp-reg_receiver"/>
</dbReference>
<evidence type="ECO:0000313" key="5">
    <source>
        <dbReference type="Proteomes" id="UP001322664"/>
    </source>
</evidence>
<organism evidence="4 5">
    <name type="scientific">Lysinibacillus louembei</name>
    <dbReference type="NCBI Taxonomy" id="1470088"/>
    <lineage>
        <taxon>Bacteria</taxon>
        <taxon>Bacillati</taxon>
        <taxon>Bacillota</taxon>
        <taxon>Bacilli</taxon>
        <taxon>Bacillales</taxon>
        <taxon>Bacillaceae</taxon>
        <taxon>Lysinibacillus</taxon>
    </lineage>
</organism>
<dbReference type="Pfam" id="PF00072">
    <property type="entry name" value="Response_reg"/>
    <property type="match status" value="1"/>
</dbReference>
<proteinExistence type="predicted"/>
<dbReference type="InterPro" id="IPR011006">
    <property type="entry name" value="CheY-like_superfamily"/>
</dbReference>
<feature type="domain" description="Response regulatory" evidence="2">
    <location>
        <begin position="3"/>
        <end position="117"/>
    </location>
</feature>
<dbReference type="Proteomes" id="UP001322664">
    <property type="component" value="Chromosome"/>
</dbReference>
<keyword evidence="4" id="KW-0238">DNA-binding</keyword>
<dbReference type="Pfam" id="PF04397">
    <property type="entry name" value="LytTR"/>
    <property type="match status" value="1"/>
</dbReference>
<dbReference type="Gene3D" id="2.40.50.1020">
    <property type="entry name" value="LytTr DNA-binding domain"/>
    <property type="match status" value="1"/>
</dbReference>
<dbReference type="Gene3D" id="3.40.50.2300">
    <property type="match status" value="1"/>
</dbReference>
<dbReference type="RefSeq" id="WP_319835699.1">
    <property type="nucleotide sequence ID" value="NZ_CP137624.1"/>
</dbReference>
<keyword evidence="1" id="KW-0597">Phosphoprotein</keyword>
<reference evidence="4 5" key="1">
    <citation type="submission" date="2023-09" db="EMBL/GenBank/DDBJ databases">
        <authorList>
            <person name="Page C.A."/>
            <person name="Perez-Diaz I.M."/>
        </authorList>
    </citation>
    <scope>NUCLEOTIDE SEQUENCE [LARGE SCALE GENOMIC DNA]</scope>
    <source>
        <strain evidence="4 5">Ll15</strain>
    </source>
</reference>
<name>A0ABZ0RSR5_9BACI</name>
<dbReference type="InterPro" id="IPR046947">
    <property type="entry name" value="LytR-like"/>
</dbReference>
<dbReference type="PANTHER" id="PTHR37299">
    <property type="entry name" value="TRANSCRIPTIONAL REGULATOR-RELATED"/>
    <property type="match status" value="1"/>
</dbReference>
<gene>
    <name evidence="4" type="ORF">R6U77_10995</name>
</gene>
<feature type="modified residue" description="4-aspartylphosphate" evidence="1">
    <location>
        <position position="54"/>
    </location>
</feature>
<evidence type="ECO:0000259" key="3">
    <source>
        <dbReference type="PROSITE" id="PS50930"/>
    </source>
</evidence>
<dbReference type="PROSITE" id="PS50930">
    <property type="entry name" value="HTH_LYTTR"/>
    <property type="match status" value="1"/>
</dbReference>
<accession>A0ABZ0RSR5</accession>